<protein>
    <submittedName>
        <fullName evidence="1">HAD-IA family hydrolase</fullName>
    </submittedName>
</protein>
<dbReference type="Gene3D" id="1.10.150.240">
    <property type="entry name" value="Putative phosphatase, domain 2"/>
    <property type="match status" value="1"/>
</dbReference>
<accession>A0A6M1KI98</accession>
<dbReference type="GO" id="GO:0006281">
    <property type="term" value="P:DNA repair"/>
    <property type="evidence" value="ECO:0007669"/>
    <property type="project" value="TreeGrafter"/>
</dbReference>
<dbReference type="SFLD" id="SFLDG01129">
    <property type="entry name" value="C1.5:_HAD__Beta-PGM__Phosphata"/>
    <property type="match status" value="1"/>
</dbReference>
<dbReference type="GO" id="GO:0008967">
    <property type="term" value="F:phosphoglycolate phosphatase activity"/>
    <property type="evidence" value="ECO:0007669"/>
    <property type="project" value="TreeGrafter"/>
</dbReference>
<reference evidence="1 2" key="1">
    <citation type="submission" date="2020-02" db="EMBL/GenBank/DDBJ databases">
        <title>M-like protein SrM is not crucial to the virulence of a novel isolate of Streptococcus equi subsp. ruminatorum from Macaca mulatta.</title>
        <authorList>
            <person name="Guo G."/>
            <person name="Cheng L."/>
            <person name="Zhang W."/>
        </authorList>
    </citation>
    <scope>NUCLEOTIDE SEQUENCE [LARGE SCALE GENOMIC DNA]</scope>
    <source>
        <strain evidence="1 2">FJ1804</strain>
    </source>
</reference>
<dbReference type="Pfam" id="PF13419">
    <property type="entry name" value="HAD_2"/>
    <property type="match status" value="1"/>
</dbReference>
<dbReference type="Gene3D" id="3.40.50.1000">
    <property type="entry name" value="HAD superfamily/HAD-like"/>
    <property type="match status" value="1"/>
</dbReference>
<gene>
    <name evidence="1" type="ORF">G5B50_01415</name>
</gene>
<dbReference type="SUPFAM" id="SSF56784">
    <property type="entry name" value="HAD-like"/>
    <property type="match status" value="1"/>
</dbReference>
<dbReference type="PANTHER" id="PTHR43434">
    <property type="entry name" value="PHOSPHOGLYCOLATE PHOSPHATASE"/>
    <property type="match status" value="1"/>
</dbReference>
<dbReference type="Proteomes" id="UP000479499">
    <property type="component" value="Unassembled WGS sequence"/>
</dbReference>
<dbReference type="PANTHER" id="PTHR43434:SF25">
    <property type="entry name" value="PHOSPHOGLYCOLATE PHOSPHATASE"/>
    <property type="match status" value="1"/>
</dbReference>
<dbReference type="RefSeq" id="WP_164335091.1">
    <property type="nucleotide sequence ID" value="NZ_JAAKFZ010000002.1"/>
</dbReference>
<dbReference type="EMBL" id="JAAKFZ010000002">
    <property type="protein sequence ID" value="NGL83432.1"/>
    <property type="molecule type" value="Genomic_DNA"/>
</dbReference>
<dbReference type="InterPro" id="IPR041492">
    <property type="entry name" value="HAD_2"/>
</dbReference>
<comment type="caution">
    <text evidence="1">The sequence shown here is derived from an EMBL/GenBank/DDBJ whole genome shotgun (WGS) entry which is preliminary data.</text>
</comment>
<name>A0A6M1KI98_9STRE</name>
<dbReference type="AlphaFoldDB" id="A0A6M1KI98"/>
<keyword evidence="1" id="KW-0378">Hydrolase</keyword>
<sequence length="211" mass="24000">MTVNLIWDFDGTLVQSSEAIRQALALLYQTYQLPFDESQIMATIIQESIGQLLKKLAKEHQLDFLTLWTFFTREQEARDHLITLMPQAKETLALTAQQGVRHFIVTHKGRTTQAVLQRLGIADYFTEVITADRGFKRKPDPEALLFLIHHYQMDKSQTYYIGDRLLDLAAARAAGISSINLLLPDSDDNYHISQLSDIVELFSGKNSSSNQ</sequence>
<dbReference type="NCBIfam" id="TIGR01549">
    <property type="entry name" value="HAD-SF-IA-v1"/>
    <property type="match status" value="1"/>
</dbReference>
<dbReference type="SFLD" id="SFLDS00003">
    <property type="entry name" value="Haloacid_Dehalogenase"/>
    <property type="match status" value="1"/>
</dbReference>
<organism evidence="1 2">
    <name type="scientific">Streptococcus equi subsp. ruminatorum</name>
    <dbReference type="NCBI Taxonomy" id="254358"/>
    <lineage>
        <taxon>Bacteria</taxon>
        <taxon>Bacillati</taxon>
        <taxon>Bacillota</taxon>
        <taxon>Bacilli</taxon>
        <taxon>Lactobacillales</taxon>
        <taxon>Streptococcaceae</taxon>
        <taxon>Streptococcus</taxon>
    </lineage>
</organism>
<dbReference type="InterPro" id="IPR050155">
    <property type="entry name" value="HAD-like_hydrolase_sf"/>
</dbReference>
<evidence type="ECO:0000313" key="1">
    <source>
        <dbReference type="EMBL" id="NGL83432.1"/>
    </source>
</evidence>
<dbReference type="GO" id="GO:0005829">
    <property type="term" value="C:cytosol"/>
    <property type="evidence" value="ECO:0007669"/>
    <property type="project" value="TreeGrafter"/>
</dbReference>
<evidence type="ECO:0000313" key="2">
    <source>
        <dbReference type="Proteomes" id="UP000479499"/>
    </source>
</evidence>
<dbReference type="InterPro" id="IPR023214">
    <property type="entry name" value="HAD_sf"/>
</dbReference>
<dbReference type="NCBIfam" id="TIGR01509">
    <property type="entry name" value="HAD-SF-IA-v3"/>
    <property type="match status" value="1"/>
</dbReference>
<dbReference type="InterPro" id="IPR023198">
    <property type="entry name" value="PGP-like_dom2"/>
</dbReference>
<dbReference type="SFLD" id="SFLDG01135">
    <property type="entry name" value="C1.5.6:_HAD__Beta-PGM__Phospha"/>
    <property type="match status" value="1"/>
</dbReference>
<dbReference type="InterPro" id="IPR036412">
    <property type="entry name" value="HAD-like_sf"/>
</dbReference>
<dbReference type="InterPro" id="IPR006439">
    <property type="entry name" value="HAD-SF_hydro_IA"/>
</dbReference>
<proteinExistence type="predicted"/>